<organism evidence="2 3">
    <name type="scientific">Marmota monax</name>
    <name type="common">Woodchuck</name>
    <dbReference type="NCBI Taxonomy" id="9995"/>
    <lineage>
        <taxon>Eukaryota</taxon>
        <taxon>Metazoa</taxon>
        <taxon>Chordata</taxon>
        <taxon>Craniata</taxon>
        <taxon>Vertebrata</taxon>
        <taxon>Euteleostomi</taxon>
        <taxon>Mammalia</taxon>
        <taxon>Eutheria</taxon>
        <taxon>Euarchontoglires</taxon>
        <taxon>Glires</taxon>
        <taxon>Rodentia</taxon>
        <taxon>Sciuromorpha</taxon>
        <taxon>Sciuridae</taxon>
        <taxon>Xerinae</taxon>
        <taxon>Marmotini</taxon>
        <taxon>Marmota</taxon>
    </lineage>
</organism>
<keyword evidence="3" id="KW-1185">Reference proteome</keyword>
<protein>
    <submittedName>
        <fullName evidence="2">Uncharacterized protein</fullName>
    </submittedName>
</protein>
<gene>
    <name evidence="2" type="ORF">MONAX_5E036803</name>
</gene>
<evidence type="ECO:0000313" key="3">
    <source>
        <dbReference type="Proteomes" id="UP000335636"/>
    </source>
</evidence>
<accession>A0A5E4A2K0</accession>
<evidence type="ECO:0000256" key="1">
    <source>
        <dbReference type="SAM" id="MobiDB-lite"/>
    </source>
</evidence>
<evidence type="ECO:0000313" key="2">
    <source>
        <dbReference type="EMBL" id="VTJ51269.1"/>
    </source>
</evidence>
<dbReference type="Proteomes" id="UP000335636">
    <property type="component" value="Unassembled WGS sequence"/>
</dbReference>
<dbReference type="EMBL" id="CABDUW010000003">
    <property type="protein sequence ID" value="VTJ51269.1"/>
    <property type="molecule type" value="Genomic_DNA"/>
</dbReference>
<dbReference type="AlphaFoldDB" id="A0A5E4A2K0"/>
<comment type="caution">
    <text evidence="2">The sequence shown here is derived from an EMBL/GenBank/DDBJ whole genome shotgun (WGS) entry which is preliminary data.</text>
</comment>
<name>A0A5E4A2K0_MARMO</name>
<sequence>MRKPVKVDKTPAHHREADTSRLPREARKWLLEAGPTAPAPGVGCGRSGRRGPSILAQFFAAQLFAAAVQLPFDCHIWTPGDLQRKLSSLQEGVAILAFASAVL</sequence>
<reference evidence="2" key="1">
    <citation type="submission" date="2019-04" db="EMBL/GenBank/DDBJ databases">
        <authorList>
            <person name="Alioto T."/>
            <person name="Alioto T."/>
        </authorList>
    </citation>
    <scope>NUCLEOTIDE SEQUENCE [LARGE SCALE GENOMIC DNA]</scope>
</reference>
<feature type="region of interest" description="Disordered" evidence="1">
    <location>
        <begin position="1"/>
        <end position="25"/>
    </location>
</feature>
<proteinExistence type="predicted"/>